<dbReference type="RefSeq" id="WP_036872491.1">
    <property type="nucleotide sequence ID" value="NZ_JBGYTE010000042.1"/>
</dbReference>
<organism evidence="1 2">
    <name type="scientific">Porphyromonas macacae</name>
    <dbReference type="NCBI Taxonomy" id="28115"/>
    <lineage>
        <taxon>Bacteria</taxon>
        <taxon>Pseudomonadati</taxon>
        <taxon>Bacteroidota</taxon>
        <taxon>Bacteroidia</taxon>
        <taxon>Bacteroidales</taxon>
        <taxon>Porphyromonadaceae</taxon>
        <taxon>Porphyromonas</taxon>
    </lineage>
</organism>
<proteinExistence type="predicted"/>
<accession>A0A0A2EBK1</accession>
<keyword evidence="2" id="KW-1185">Reference proteome</keyword>
<dbReference type="OrthoDB" id="1014033at2"/>
<dbReference type="EMBL" id="JRFA01000002">
    <property type="protein sequence ID" value="KGN76266.1"/>
    <property type="molecule type" value="Genomic_DNA"/>
</dbReference>
<evidence type="ECO:0000313" key="1">
    <source>
        <dbReference type="EMBL" id="KGN76266.1"/>
    </source>
</evidence>
<name>A0A0A2EBK1_9PORP</name>
<reference evidence="1 2" key="1">
    <citation type="submission" date="2014-09" db="EMBL/GenBank/DDBJ databases">
        <title>Draft Genome Sequence of Porphyromonas macacae COT-192_OH2859.</title>
        <authorList>
            <person name="Wallis C."/>
            <person name="Deusch O."/>
            <person name="O'Flynn C."/>
            <person name="Davis I."/>
            <person name="Horsfall A."/>
            <person name="Kirkwood N."/>
            <person name="Harris S."/>
            <person name="Eisen J.A."/>
            <person name="Coil D.A."/>
            <person name="Darling A.E."/>
            <person name="Jospin G."/>
            <person name="Alexiev A."/>
        </authorList>
    </citation>
    <scope>NUCLEOTIDE SEQUENCE [LARGE SCALE GENOMIC DNA]</scope>
    <source>
        <strain evidence="2">COT-192 OH2859</strain>
    </source>
</reference>
<protein>
    <submittedName>
        <fullName evidence="1">Uncharacterized protein</fullName>
    </submittedName>
</protein>
<evidence type="ECO:0000313" key="2">
    <source>
        <dbReference type="Proteomes" id="UP000030103"/>
    </source>
</evidence>
<sequence length="252" mass="27789">MQNRTQSSAVFLLLLVLLSLFLSTPGCKQNRMPELTIPVQSVIPQDSSLSLLLIGKYRQETLPVPNKKIGKNFIVRPDTSIYKHALFYTDGGSKLSGYLLRNGSWQNIAADSIRLLLEKDVPSASDLPDASSRNNIVPFLSGKDVYGKDVSLSQLYYKHPVALIFTGIQTLTASDSLFLRSTIDSVQADSVIPVYLVLTPSNQEARQYINRDSAKCVIFSDSLGVVSRARKKYGIKTSSALVLIDTLGYLIQ</sequence>
<dbReference type="AlphaFoldDB" id="A0A0A2EBK1"/>
<gene>
    <name evidence="1" type="ORF">HQ47_00235</name>
</gene>
<comment type="caution">
    <text evidence="1">The sequence shown here is derived from an EMBL/GenBank/DDBJ whole genome shotgun (WGS) entry which is preliminary data.</text>
</comment>
<dbReference type="STRING" id="28115.HQ47_00235"/>
<dbReference type="Proteomes" id="UP000030103">
    <property type="component" value="Unassembled WGS sequence"/>
</dbReference>